<proteinExistence type="predicted"/>
<dbReference type="Gene3D" id="2.60.40.10">
    <property type="entry name" value="Immunoglobulins"/>
    <property type="match status" value="1"/>
</dbReference>
<dbReference type="Pfam" id="PF13927">
    <property type="entry name" value="Ig_3"/>
    <property type="match status" value="1"/>
</dbReference>
<comment type="caution">
    <text evidence="3">The sequence shown here is derived from an EMBL/GenBank/DDBJ whole genome shotgun (WGS) entry which is preliminary data.</text>
</comment>
<dbReference type="PANTHER" id="PTHR10075">
    <property type="entry name" value="BASIGIN RELATED"/>
    <property type="match status" value="1"/>
</dbReference>
<keyword evidence="4" id="KW-1185">Reference proteome</keyword>
<feature type="domain" description="Ig-like" evidence="2">
    <location>
        <begin position="221"/>
        <end position="271"/>
    </location>
</feature>
<organism evidence="3 4">
    <name type="scientific">Clavelina lepadiformis</name>
    <name type="common">Light-bulb sea squirt</name>
    <name type="synonym">Ascidia lepadiformis</name>
    <dbReference type="NCBI Taxonomy" id="159417"/>
    <lineage>
        <taxon>Eukaryota</taxon>
        <taxon>Metazoa</taxon>
        <taxon>Chordata</taxon>
        <taxon>Tunicata</taxon>
        <taxon>Ascidiacea</taxon>
        <taxon>Aplousobranchia</taxon>
        <taxon>Clavelinidae</taxon>
        <taxon>Clavelina</taxon>
    </lineage>
</organism>
<dbReference type="Proteomes" id="UP001642483">
    <property type="component" value="Unassembled WGS sequence"/>
</dbReference>
<dbReference type="SUPFAM" id="SSF48726">
    <property type="entry name" value="Immunoglobulin"/>
    <property type="match status" value="1"/>
</dbReference>
<dbReference type="PANTHER" id="PTHR10075:SF100">
    <property type="entry name" value="FASCICLIN-2"/>
    <property type="match status" value="1"/>
</dbReference>
<evidence type="ECO:0000256" key="1">
    <source>
        <dbReference type="ARBA" id="ARBA00023319"/>
    </source>
</evidence>
<dbReference type="PROSITE" id="PS50835">
    <property type="entry name" value="IG_LIKE"/>
    <property type="match status" value="1"/>
</dbReference>
<sequence>MSKWNCAGKRWLLSCVSPAGIDDRQNNNKKVAKNSAYIAPDKELKLDEKSERNELLSDYFSDGEQRIQSSSNDVKDVLDDVQNNECDKLELANENFDDVFTETEKTNPTAEAVNCNQFPNRSLSQTIFSEPNGSLPESEKFRSRESEICSQKIPASARSSTPVENKVLSEIDDTFSSRRSSFESFASTSTFPLTTDSEGYSSSKSHLYEKEEMSGRIERSPHFTLKPQSKVAEEGTTVTFQCQITGYPQPTVHWYKANRSKCRVLDSSYCC</sequence>
<dbReference type="EMBL" id="CAWYQH010000002">
    <property type="protein sequence ID" value="CAK8673796.1"/>
    <property type="molecule type" value="Genomic_DNA"/>
</dbReference>
<dbReference type="InterPro" id="IPR013783">
    <property type="entry name" value="Ig-like_fold"/>
</dbReference>
<name>A0ABP0F252_CLALP</name>
<reference evidence="3 4" key="1">
    <citation type="submission" date="2024-02" db="EMBL/GenBank/DDBJ databases">
        <authorList>
            <person name="Daric V."/>
            <person name="Darras S."/>
        </authorList>
    </citation>
    <scope>NUCLEOTIDE SEQUENCE [LARGE SCALE GENOMIC DNA]</scope>
</reference>
<accession>A0ABP0F252</accession>
<dbReference type="InterPro" id="IPR036179">
    <property type="entry name" value="Ig-like_dom_sf"/>
</dbReference>
<evidence type="ECO:0000313" key="4">
    <source>
        <dbReference type="Proteomes" id="UP001642483"/>
    </source>
</evidence>
<keyword evidence="1" id="KW-0393">Immunoglobulin domain</keyword>
<dbReference type="InterPro" id="IPR007110">
    <property type="entry name" value="Ig-like_dom"/>
</dbReference>
<gene>
    <name evidence="3" type="ORF">CVLEPA_LOCUS3547</name>
</gene>
<protein>
    <recommendedName>
        <fullName evidence="2">Ig-like domain-containing protein</fullName>
    </recommendedName>
</protein>
<evidence type="ECO:0000259" key="2">
    <source>
        <dbReference type="PROSITE" id="PS50835"/>
    </source>
</evidence>
<evidence type="ECO:0000313" key="3">
    <source>
        <dbReference type="EMBL" id="CAK8673796.1"/>
    </source>
</evidence>